<feature type="domain" description="Histidine kinase" evidence="5">
    <location>
        <begin position="296"/>
        <end position="389"/>
    </location>
</feature>
<dbReference type="PROSITE" id="PS50109">
    <property type="entry name" value="HIS_KIN"/>
    <property type="match status" value="1"/>
</dbReference>
<dbReference type="GO" id="GO:0046983">
    <property type="term" value="F:protein dimerization activity"/>
    <property type="evidence" value="ECO:0007669"/>
    <property type="project" value="InterPro"/>
</dbReference>
<accession>A0A238YXP0</accession>
<protein>
    <submittedName>
        <fullName evidence="6">Histidine kinase-, DNA gyrase B-, and HSP90-like ATPase</fullName>
    </submittedName>
</protein>
<keyword evidence="1" id="KW-0808">Transferase</keyword>
<dbReference type="Gene3D" id="1.20.5.1930">
    <property type="match status" value="1"/>
</dbReference>
<dbReference type="RefSeq" id="WP_089272454.1">
    <property type="nucleotide sequence ID" value="NZ_FZOC01000002.1"/>
</dbReference>
<dbReference type="EMBL" id="FZOC01000002">
    <property type="protein sequence ID" value="SNR75404.1"/>
    <property type="molecule type" value="Genomic_DNA"/>
</dbReference>
<organism evidence="6 7">
    <name type="scientific">Humidesulfovibrio mexicanus</name>
    <dbReference type="NCBI Taxonomy" id="147047"/>
    <lineage>
        <taxon>Bacteria</taxon>
        <taxon>Pseudomonadati</taxon>
        <taxon>Thermodesulfobacteriota</taxon>
        <taxon>Desulfovibrionia</taxon>
        <taxon>Desulfovibrionales</taxon>
        <taxon>Desulfovibrionaceae</taxon>
        <taxon>Humidesulfovibrio</taxon>
    </lineage>
</organism>
<evidence type="ECO:0000256" key="2">
    <source>
        <dbReference type="ARBA" id="ARBA00022777"/>
    </source>
</evidence>
<dbReference type="Proteomes" id="UP000198324">
    <property type="component" value="Unassembled WGS sequence"/>
</dbReference>
<dbReference type="OrthoDB" id="6231at2"/>
<gene>
    <name evidence="6" type="ORF">SAMN04488503_1046</name>
</gene>
<keyword evidence="7" id="KW-1185">Reference proteome</keyword>
<dbReference type="InterPro" id="IPR036890">
    <property type="entry name" value="HATPase_C_sf"/>
</dbReference>
<dbReference type="GO" id="GO:0000155">
    <property type="term" value="F:phosphorelay sensor kinase activity"/>
    <property type="evidence" value="ECO:0007669"/>
    <property type="project" value="InterPro"/>
</dbReference>
<name>A0A238YXP0_9BACT</name>
<keyword evidence="4" id="KW-0175">Coiled coil</keyword>
<evidence type="ECO:0000256" key="4">
    <source>
        <dbReference type="SAM" id="Coils"/>
    </source>
</evidence>
<keyword evidence="2 6" id="KW-0418">Kinase</keyword>
<reference evidence="6 7" key="1">
    <citation type="submission" date="2017-06" db="EMBL/GenBank/DDBJ databases">
        <authorList>
            <person name="Kim H.J."/>
            <person name="Triplett B.A."/>
        </authorList>
    </citation>
    <scope>NUCLEOTIDE SEQUENCE [LARGE SCALE GENOMIC DNA]</scope>
    <source>
        <strain evidence="6 7">DSM 13116</strain>
    </source>
</reference>
<dbReference type="Gene3D" id="3.30.565.10">
    <property type="entry name" value="Histidine kinase-like ATPase, C-terminal domain"/>
    <property type="match status" value="1"/>
</dbReference>
<keyword evidence="3" id="KW-0902">Two-component regulatory system</keyword>
<dbReference type="AlphaFoldDB" id="A0A238YXP0"/>
<dbReference type="InterPro" id="IPR011712">
    <property type="entry name" value="Sig_transdc_His_kin_sub3_dim/P"/>
</dbReference>
<proteinExistence type="predicted"/>
<dbReference type="SUPFAM" id="SSF55874">
    <property type="entry name" value="ATPase domain of HSP90 chaperone/DNA topoisomerase II/histidine kinase"/>
    <property type="match status" value="1"/>
</dbReference>
<feature type="coiled-coil region" evidence="4">
    <location>
        <begin position="1"/>
        <end position="49"/>
    </location>
</feature>
<dbReference type="GO" id="GO:0016020">
    <property type="term" value="C:membrane"/>
    <property type="evidence" value="ECO:0007669"/>
    <property type="project" value="InterPro"/>
</dbReference>
<dbReference type="Pfam" id="PF07730">
    <property type="entry name" value="HisKA_3"/>
    <property type="match status" value="1"/>
</dbReference>
<evidence type="ECO:0000313" key="7">
    <source>
        <dbReference type="Proteomes" id="UP000198324"/>
    </source>
</evidence>
<sequence length="401" mass="45331">MQDMRKTKAQLAEELARLREGEARDAALALEHERVLRALRERVKELNCLYAISRLAQNRELPMEEVLRQVAELVCASWQFPESACARIRMSTPQGEHDIRTGNYRRTRGAACQKSPVSIQGERIGEIEVCYLDPRPPSDEGPFLREERNLLDAVADKLGRLAQTARTEAHMLVLSRELIKAQETERLRIATELHDHLAQDLATLKMDLGGLLDPPGPDAESLPRQLASLADRLSAAITAIRDLAYDLLPPGLEDLGLVRTMSRYCADFATRTGIAVDFYADGMDGLRLGFETQIHIYRMVQESLTNIRKHAHATQVTVRMVHSHPSVIVRVEDNGQGVDLEKRQEEFREARRMGLWGMRERARLLGGLMSLRSRPGRGMLVHIEIPVENRNNVGEIQDSHH</sequence>
<dbReference type="Pfam" id="PF02518">
    <property type="entry name" value="HATPase_c"/>
    <property type="match status" value="1"/>
</dbReference>
<dbReference type="InterPro" id="IPR003594">
    <property type="entry name" value="HATPase_dom"/>
</dbReference>
<dbReference type="InterPro" id="IPR050482">
    <property type="entry name" value="Sensor_HK_TwoCompSys"/>
</dbReference>
<dbReference type="SMART" id="SM00387">
    <property type="entry name" value="HATPase_c"/>
    <property type="match status" value="1"/>
</dbReference>
<dbReference type="CDD" id="cd16917">
    <property type="entry name" value="HATPase_UhpB-NarQ-NarX-like"/>
    <property type="match status" value="1"/>
</dbReference>
<dbReference type="PANTHER" id="PTHR24421">
    <property type="entry name" value="NITRATE/NITRITE SENSOR PROTEIN NARX-RELATED"/>
    <property type="match status" value="1"/>
</dbReference>
<evidence type="ECO:0000256" key="3">
    <source>
        <dbReference type="ARBA" id="ARBA00023012"/>
    </source>
</evidence>
<evidence type="ECO:0000313" key="6">
    <source>
        <dbReference type="EMBL" id="SNR75404.1"/>
    </source>
</evidence>
<evidence type="ECO:0000256" key="1">
    <source>
        <dbReference type="ARBA" id="ARBA00022679"/>
    </source>
</evidence>
<evidence type="ECO:0000259" key="5">
    <source>
        <dbReference type="PROSITE" id="PS50109"/>
    </source>
</evidence>
<dbReference type="InterPro" id="IPR005467">
    <property type="entry name" value="His_kinase_dom"/>
</dbReference>